<sequence length="356" mass="39796">NGQPDAGRQYLPVGFNASQRLAAGCAAPGCDKVFWEDLSRCTGCGAALYCGKEHQHVDRPAHKEACSGIKKATLAYQEAERQLREEKGDDILGDGPPHFWGIQETRPYIRARLALAEALLLVDTEGAVALALKHLLAMLHLCRSDNMGVRDLVPALYLRLGRDQEAYDFCKWWVTTAQEGDYDWGNRSSRFLHVKDPKDFVREASTSLAFAVSVTLIKIRLLIDLQALMRDRGIASPKLPSEIIDQSKVHCASSIILGQRHVLERDDQTSNITAQRRHIKQLFEAARDSNKHFWPALVRVGDELETRRMMDGFGGTGQMQMPAAQRYHHLWAETEGAIGVIEELLGSYTDGMSDWA</sequence>
<keyword evidence="2" id="KW-1185">Reference proteome</keyword>
<proteinExistence type="predicted"/>
<evidence type="ECO:0000313" key="1">
    <source>
        <dbReference type="EMBL" id="KAF2627005.1"/>
    </source>
</evidence>
<accession>A0ACB6RY92</accession>
<reference evidence="1" key="1">
    <citation type="journal article" date="2020" name="Stud. Mycol.">
        <title>101 Dothideomycetes genomes: a test case for predicting lifestyles and emergence of pathogens.</title>
        <authorList>
            <person name="Haridas S."/>
            <person name="Albert R."/>
            <person name="Binder M."/>
            <person name="Bloem J."/>
            <person name="Labutti K."/>
            <person name="Salamov A."/>
            <person name="Andreopoulos B."/>
            <person name="Baker S."/>
            <person name="Barry K."/>
            <person name="Bills G."/>
            <person name="Bluhm B."/>
            <person name="Cannon C."/>
            <person name="Castanera R."/>
            <person name="Culley D."/>
            <person name="Daum C."/>
            <person name="Ezra D."/>
            <person name="Gonzalez J."/>
            <person name="Henrissat B."/>
            <person name="Kuo A."/>
            <person name="Liang C."/>
            <person name="Lipzen A."/>
            <person name="Lutzoni F."/>
            <person name="Magnuson J."/>
            <person name="Mondo S."/>
            <person name="Nolan M."/>
            <person name="Ohm R."/>
            <person name="Pangilinan J."/>
            <person name="Park H.-J."/>
            <person name="Ramirez L."/>
            <person name="Alfaro M."/>
            <person name="Sun H."/>
            <person name="Tritt A."/>
            <person name="Yoshinaga Y."/>
            <person name="Zwiers L.-H."/>
            <person name="Turgeon B."/>
            <person name="Goodwin S."/>
            <person name="Spatafora J."/>
            <person name="Crous P."/>
            <person name="Grigoriev I."/>
        </authorList>
    </citation>
    <scope>NUCLEOTIDE SEQUENCE</scope>
    <source>
        <strain evidence="1">CBS 525.71</strain>
    </source>
</reference>
<organism evidence="1 2">
    <name type="scientific">Macroventuria anomochaeta</name>
    <dbReference type="NCBI Taxonomy" id="301207"/>
    <lineage>
        <taxon>Eukaryota</taxon>
        <taxon>Fungi</taxon>
        <taxon>Dikarya</taxon>
        <taxon>Ascomycota</taxon>
        <taxon>Pezizomycotina</taxon>
        <taxon>Dothideomycetes</taxon>
        <taxon>Pleosporomycetidae</taxon>
        <taxon>Pleosporales</taxon>
        <taxon>Pleosporineae</taxon>
        <taxon>Didymellaceae</taxon>
        <taxon>Macroventuria</taxon>
    </lineage>
</organism>
<evidence type="ECO:0000313" key="2">
    <source>
        <dbReference type="Proteomes" id="UP000799754"/>
    </source>
</evidence>
<dbReference type="EMBL" id="MU006718">
    <property type="protein sequence ID" value="KAF2627005.1"/>
    <property type="molecule type" value="Genomic_DNA"/>
</dbReference>
<protein>
    <submittedName>
        <fullName evidence="1">Uncharacterized protein</fullName>
    </submittedName>
</protein>
<gene>
    <name evidence="1" type="ORF">BU25DRAFT_342381</name>
</gene>
<name>A0ACB6RY92_9PLEO</name>
<comment type="caution">
    <text evidence="1">The sequence shown here is derived from an EMBL/GenBank/DDBJ whole genome shotgun (WGS) entry which is preliminary data.</text>
</comment>
<feature type="non-terminal residue" evidence="1">
    <location>
        <position position="1"/>
    </location>
</feature>
<dbReference type="Proteomes" id="UP000799754">
    <property type="component" value="Unassembled WGS sequence"/>
</dbReference>